<proteinExistence type="inferred from homology"/>
<comment type="caution">
    <text evidence="5">The sequence shown here is derived from an EMBL/GenBank/DDBJ whole genome shotgun (WGS) entry which is preliminary data.</text>
</comment>
<sequence>MSFLTKFAKTAFGQFTRQQQPTLTACNPSMLTAVRTMKVRSSVKKMCDGCATVRRRGKLYVTCSKNPKHKQRQG</sequence>
<dbReference type="SUPFAM" id="SSF57840">
    <property type="entry name" value="Ribosomal protein L36"/>
    <property type="match status" value="1"/>
</dbReference>
<dbReference type="PROSITE" id="PS00828">
    <property type="entry name" value="RIBOSOMAL_L36"/>
    <property type="match status" value="1"/>
</dbReference>
<evidence type="ECO:0000313" key="5">
    <source>
        <dbReference type="EMBL" id="KAG2195917.1"/>
    </source>
</evidence>
<dbReference type="NCBIfam" id="TIGR01022">
    <property type="entry name" value="rpmJ_bact"/>
    <property type="match status" value="1"/>
</dbReference>
<organism evidence="5 6">
    <name type="scientific">Mucor saturninus</name>
    <dbReference type="NCBI Taxonomy" id="64648"/>
    <lineage>
        <taxon>Eukaryota</taxon>
        <taxon>Fungi</taxon>
        <taxon>Fungi incertae sedis</taxon>
        <taxon>Mucoromycota</taxon>
        <taxon>Mucoromycotina</taxon>
        <taxon>Mucoromycetes</taxon>
        <taxon>Mucorales</taxon>
        <taxon>Mucorineae</taxon>
        <taxon>Mucoraceae</taxon>
        <taxon>Mucor</taxon>
    </lineage>
</organism>
<dbReference type="Proteomes" id="UP000603453">
    <property type="component" value="Unassembled WGS sequence"/>
</dbReference>
<name>A0A8H7QNK5_9FUNG</name>
<dbReference type="GO" id="GO:0005840">
    <property type="term" value="C:ribosome"/>
    <property type="evidence" value="ECO:0007669"/>
    <property type="project" value="UniProtKB-KW"/>
</dbReference>
<dbReference type="GO" id="GO:0003735">
    <property type="term" value="F:structural constituent of ribosome"/>
    <property type="evidence" value="ECO:0007669"/>
    <property type="project" value="InterPro"/>
</dbReference>
<keyword evidence="6" id="KW-1185">Reference proteome</keyword>
<dbReference type="PANTHER" id="PTHR18804:SF16">
    <property type="entry name" value="RIBOSOMAL PROTEIN"/>
    <property type="match status" value="1"/>
</dbReference>
<keyword evidence="3 4" id="KW-0687">Ribonucleoprotein</keyword>
<dbReference type="Pfam" id="PF00444">
    <property type="entry name" value="Ribosomal_L36"/>
    <property type="match status" value="1"/>
</dbReference>
<dbReference type="GO" id="GO:0006412">
    <property type="term" value="P:translation"/>
    <property type="evidence" value="ECO:0007669"/>
    <property type="project" value="InterPro"/>
</dbReference>
<evidence type="ECO:0000313" key="6">
    <source>
        <dbReference type="Proteomes" id="UP000603453"/>
    </source>
</evidence>
<dbReference type="EMBL" id="JAEPRD010000158">
    <property type="protein sequence ID" value="KAG2195917.1"/>
    <property type="molecule type" value="Genomic_DNA"/>
</dbReference>
<evidence type="ECO:0000256" key="1">
    <source>
        <dbReference type="ARBA" id="ARBA00007645"/>
    </source>
</evidence>
<gene>
    <name evidence="5" type="ORF">INT47_002690</name>
</gene>
<dbReference type="HAMAP" id="MF_00251">
    <property type="entry name" value="Ribosomal_bL36"/>
    <property type="match status" value="1"/>
</dbReference>
<accession>A0A8H7QNK5</accession>
<dbReference type="PANTHER" id="PTHR18804">
    <property type="entry name" value="RIBOSOMAL PROTEIN"/>
    <property type="match status" value="1"/>
</dbReference>
<dbReference type="GO" id="GO:1990904">
    <property type="term" value="C:ribonucleoprotein complex"/>
    <property type="evidence" value="ECO:0007669"/>
    <property type="project" value="UniProtKB-KW"/>
</dbReference>
<dbReference type="InterPro" id="IPR052010">
    <property type="entry name" value="Ribosomal_LSU_bL36"/>
</dbReference>
<dbReference type="InterPro" id="IPR035977">
    <property type="entry name" value="Ribosomal_bL36_sp"/>
</dbReference>
<keyword evidence="2 4" id="KW-0689">Ribosomal protein</keyword>
<reference evidence="5" key="1">
    <citation type="submission" date="2020-12" db="EMBL/GenBank/DDBJ databases">
        <title>Metabolic potential, ecology and presence of endohyphal bacteria is reflected in genomic diversity of Mucoromycotina.</title>
        <authorList>
            <person name="Muszewska A."/>
            <person name="Okrasinska A."/>
            <person name="Steczkiewicz K."/>
            <person name="Drgas O."/>
            <person name="Orlowska M."/>
            <person name="Perlinska-Lenart U."/>
            <person name="Aleksandrzak-Piekarczyk T."/>
            <person name="Szatraj K."/>
            <person name="Zielenkiewicz U."/>
            <person name="Pilsyk S."/>
            <person name="Malc E."/>
            <person name="Mieczkowski P."/>
            <person name="Kruszewska J.S."/>
            <person name="Biernat P."/>
            <person name="Pawlowska J."/>
        </authorList>
    </citation>
    <scope>NUCLEOTIDE SEQUENCE</scope>
    <source>
        <strain evidence="5">WA0000017839</strain>
    </source>
</reference>
<dbReference type="AlphaFoldDB" id="A0A8H7QNK5"/>
<dbReference type="InterPro" id="IPR000473">
    <property type="entry name" value="Ribosomal_bL36"/>
</dbReference>
<evidence type="ECO:0000256" key="3">
    <source>
        <dbReference type="ARBA" id="ARBA00023274"/>
    </source>
</evidence>
<evidence type="ECO:0000256" key="4">
    <source>
        <dbReference type="RuleBase" id="RU000570"/>
    </source>
</evidence>
<dbReference type="OrthoDB" id="10265903at2759"/>
<evidence type="ECO:0000256" key="2">
    <source>
        <dbReference type="ARBA" id="ARBA00022980"/>
    </source>
</evidence>
<protein>
    <recommendedName>
        <fullName evidence="4">Ribosomal protein</fullName>
    </recommendedName>
</protein>
<comment type="similarity">
    <text evidence="1 4">Belongs to the bacterial ribosomal protein bL36 family.</text>
</comment>